<accession>A0AAV4PCX9</accession>
<reference evidence="1 2" key="1">
    <citation type="submission" date="2021-06" db="EMBL/GenBank/DDBJ databases">
        <title>Caerostris extrusa draft genome.</title>
        <authorList>
            <person name="Kono N."/>
            <person name="Arakawa K."/>
        </authorList>
    </citation>
    <scope>NUCLEOTIDE SEQUENCE [LARGE SCALE GENOMIC DNA]</scope>
</reference>
<comment type="caution">
    <text evidence="1">The sequence shown here is derived from an EMBL/GenBank/DDBJ whole genome shotgun (WGS) entry which is preliminary data.</text>
</comment>
<organism evidence="1 2">
    <name type="scientific">Caerostris extrusa</name>
    <name type="common">Bark spider</name>
    <name type="synonym">Caerostris bankana</name>
    <dbReference type="NCBI Taxonomy" id="172846"/>
    <lineage>
        <taxon>Eukaryota</taxon>
        <taxon>Metazoa</taxon>
        <taxon>Ecdysozoa</taxon>
        <taxon>Arthropoda</taxon>
        <taxon>Chelicerata</taxon>
        <taxon>Arachnida</taxon>
        <taxon>Araneae</taxon>
        <taxon>Araneomorphae</taxon>
        <taxon>Entelegynae</taxon>
        <taxon>Araneoidea</taxon>
        <taxon>Araneidae</taxon>
        <taxon>Caerostris</taxon>
    </lineage>
</organism>
<evidence type="ECO:0000313" key="1">
    <source>
        <dbReference type="EMBL" id="GIX94888.1"/>
    </source>
</evidence>
<proteinExistence type="predicted"/>
<keyword evidence="2" id="KW-1185">Reference proteome</keyword>
<gene>
    <name evidence="1" type="ORF">CEXT_221761</name>
</gene>
<dbReference type="Proteomes" id="UP001054945">
    <property type="component" value="Unassembled WGS sequence"/>
</dbReference>
<name>A0AAV4PCX9_CAEEX</name>
<evidence type="ECO:0000313" key="2">
    <source>
        <dbReference type="Proteomes" id="UP001054945"/>
    </source>
</evidence>
<dbReference type="AlphaFoldDB" id="A0AAV4PCX9"/>
<sequence length="87" mass="9898">MDQPSFYGTKGQSFCVSVNKNQVRLATGNAQNRFDPPQEESIHLGNVFYSLADIPKLLNLLMVSEDDRDLANHIPDFCNWRRVKSKA</sequence>
<protein>
    <submittedName>
        <fullName evidence="1">Uncharacterized protein</fullName>
    </submittedName>
</protein>
<dbReference type="EMBL" id="BPLR01004445">
    <property type="protein sequence ID" value="GIX94888.1"/>
    <property type="molecule type" value="Genomic_DNA"/>
</dbReference>